<proteinExistence type="predicted"/>
<dbReference type="Gene3D" id="2.40.128.130">
    <property type="entry name" value="Autotransporter beta-domain"/>
    <property type="match status" value="1"/>
</dbReference>
<name>A0A450YK01_9GAMM</name>
<gene>
    <name evidence="2" type="ORF">BECKTC1821D_GA0114238_10118</name>
</gene>
<dbReference type="GO" id="GO:0019867">
    <property type="term" value="C:outer membrane"/>
    <property type="evidence" value="ECO:0007669"/>
    <property type="project" value="InterPro"/>
</dbReference>
<dbReference type="AlphaFoldDB" id="A0A450YK01"/>
<protein>
    <submittedName>
        <fullName evidence="2">Outer membrane autotransporter barrel domain-containing protein</fullName>
    </submittedName>
</protein>
<dbReference type="InterPro" id="IPR005546">
    <property type="entry name" value="Autotransporte_beta"/>
</dbReference>
<dbReference type="PROSITE" id="PS51208">
    <property type="entry name" value="AUTOTRANSPORTER"/>
    <property type="match status" value="1"/>
</dbReference>
<dbReference type="NCBIfam" id="TIGR01414">
    <property type="entry name" value="autotrans_barl"/>
    <property type="match status" value="1"/>
</dbReference>
<feature type="domain" description="Autotransporter" evidence="1">
    <location>
        <begin position="802"/>
        <end position="1077"/>
    </location>
</feature>
<dbReference type="InterPro" id="IPR006315">
    <property type="entry name" value="OM_autotransptr_brl_dom"/>
</dbReference>
<reference evidence="2" key="1">
    <citation type="submission" date="2019-02" db="EMBL/GenBank/DDBJ databases">
        <authorList>
            <person name="Gruber-Vodicka R. H."/>
            <person name="Seah K. B. B."/>
        </authorList>
    </citation>
    <scope>NUCLEOTIDE SEQUENCE</scope>
    <source>
        <strain evidence="2">BECK_BZ123</strain>
    </source>
</reference>
<dbReference type="EMBL" id="CAADFS010000011">
    <property type="protein sequence ID" value="VFK41836.1"/>
    <property type="molecule type" value="Genomic_DNA"/>
</dbReference>
<dbReference type="SUPFAM" id="SSF103515">
    <property type="entry name" value="Autotransporter"/>
    <property type="match status" value="1"/>
</dbReference>
<dbReference type="Pfam" id="PF03797">
    <property type="entry name" value="Autotransporter"/>
    <property type="match status" value="1"/>
</dbReference>
<evidence type="ECO:0000313" key="2">
    <source>
        <dbReference type="EMBL" id="VFK41836.1"/>
    </source>
</evidence>
<dbReference type="InterPro" id="IPR036709">
    <property type="entry name" value="Autotransporte_beta_dom_sf"/>
</dbReference>
<sequence>MKNQPIKRTRIELRFSGMLKNAISRHFVGTERAGIMRSDRKPRRAVTLACLGMMGISMATADRLHAATQTRNLSANESITISAGNSVDVADSHGVVADGVRVGNIDIGSDGAIRIDATNDSANLGGVRILATDNGGAGAARIANGGVITVTGKLGDAIGVGFDGRASGDGNSTVRVNNFTNQGAITVTAVADNSYAYASGVDFLALTEGGGNASLRADNIINGKNAAITVNGNGDSTFGMAFTSTTLGQGAATLDAGRILNQGNITVGGNATDVVGISIFGRSERQGKTTVRADTLTNQGTITIDGNTATNGGKAIAIEVAGEAAGSGDAYVRVGRIINAKGSRIDVRGKKSESIRGVSLQSIATGAGNAHLEVGRVTNRGAITVGSESADPIAMNFYGKSDGKGNATLHITGDIINEASGAISSPKSGVSFDTKSGNTTGNSRIIVDGRLINKGKIESEDGDAIYVGLNTKITGGIINTGVIQGETAAIYVENDDSAIVPTIDLAGNSARVIGAIDAPNSVLTLRGQSSKNPFAPEGDFYVADFIIDPSGVMEITNDGHHLEVGNLFRNRGTLRVPASKVAKITGNYAQTDAGRYIAGIDAEGQSITYGRLDITGDVSLNNKMRLNIAKGATDILKAKKGETITIGNVLTYGGAATGADTIEVASKRGLLFDFSAANDKSGNIRLGATVLASSYTEGLLLSRNTDGGADVLDIATALGSVLDAADAAGGLSDDLDDVVEKLGNLKGRKRVKALEEIKTTSTVTVGSGVAIRAGNGFGSVMRNRIAALTGSNDMTTGFAAGDLLEDVSWWSQPYGGIGSQDDKGGVAGYDMNSRGLVLGVDKAVSPQWRAGLAFSYANTDVDTNTGAQSVDIDTYQVGAYGTRELAPDIRLNLQTGIGWARYDSRRIIPSLGKLAEVSYDGANFMGGVSLEKDYRTSVDTMTRAILSAEYNYADVDGYAENGAGAIGLKVSETDQDSLILGIGGEYQYAPSGKGVFSLRGTLGYDALAEQSSVRTQLVAGGTAFSTKGMEPERFLFRGGFGYEFKLEDNIGIDARYDTELRRGFDNHAASVKLKYVY</sequence>
<accession>A0A450YK01</accession>
<evidence type="ECO:0000259" key="1">
    <source>
        <dbReference type="PROSITE" id="PS51208"/>
    </source>
</evidence>
<dbReference type="SMART" id="SM00869">
    <property type="entry name" value="Autotransporter"/>
    <property type="match status" value="1"/>
</dbReference>
<organism evidence="2">
    <name type="scientific">Candidatus Kentrum sp. TC</name>
    <dbReference type="NCBI Taxonomy" id="2126339"/>
    <lineage>
        <taxon>Bacteria</taxon>
        <taxon>Pseudomonadati</taxon>
        <taxon>Pseudomonadota</taxon>
        <taxon>Gammaproteobacteria</taxon>
        <taxon>Candidatus Kentrum</taxon>
    </lineage>
</organism>